<evidence type="ECO:0000313" key="2">
    <source>
        <dbReference type="EMBL" id="RDL30222.1"/>
    </source>
</evidence>
<dbReference type="OrthoDB" id="3559702at2759"/>
<dbReference type="AlphaFoldDB" id="A0A370T9I0"/>
<feature type="transmembrane region" description="Helical" evidence="1">
    <location>
        <begin position="20"/>
        <end position="42"/>
    </location>
</feature>
<name>A0A370T9I0_9HELO</name>
<accession>A0A370T9I0</accession>
<dbReference type="RefSeq" id="XP_031864830.1">
    <property type="nucleotide sequence ID" value="XM_032019123.1"/>
</dbReference>
<evidence type="ECO:0000313" key="3">
    <source>
        <dbReference type="Proteomes" id="UP000254866"/>
    </source>
</evidence>
<keyword evidence="1" id="KW-0812">Transmembrane</keyword>
<keyword evidence="3" id="KW-1185">Reference proteome</keyword>
<reference evidence="2 3" key="1">
    <citation type="journal article" date="2018" name="IMA Fungus">
        <title>IMA Genome-F 9: Draft genome sequence of Annulohypoxylon stygium, Aspergillus mulundensis, Berkeleyomyces basicola (syn. Thielaviopsis basicola), Ceratocystis smalleyi, two Cercospora beticola strains, Coleophoma cylindrospora, Fusarium fracticaudum, Phialophora cf. hyalina, and Morchella septimelata.</title>
        <authorList>
            <person name="Wingfield B.D."/>
            <person name="Bills G.F."/>
            <person name="Dong Y."/>
            <person name="Huang W."/>
            <person name="Nel W.J."/>
            <person name="Swalarsk-Parry B.S."/>
            <person name="Vaghefi N."/>
            <person name="Wilken P.M."/>
            <person name="An Z."/>
            <person name="de Beer Z.W."/>
            <person name="De Vos L."/>
            <person name="Chen L."/>
            <person name="Duong T.A."/>
            <person name="Gao Y."/>
            <person name="Hammerbacher A."/>
            <person name="Kikkert J.R."/>
            <person name="Li Y."/>
            <person name="Li H."/>
            <person name="Li K."/>
            <person name="Li Q."/>
            <person name="Liu X."/>
            <person name="Ma X."/>
            <person name="Naidoo K."/>
            <person name="Pethybridge S.J."/>
            <person name="Sun J."/>
            <person name="Steenkamp E.T."/>
            <person name="van der Nest M.A."/>
            <person name="van Wyk S."/>
            <person name="Wingfield M.J."/>
            <person name="Xiong C."/>
            <person name="Yue Q."/>
            <person name="Zhang X."/>
        </authorList>
    </citation>
    <scope>NUCLEOTIDE SEQUENCE [LARGE SCALE GENOMIC DNA]</scope>
    <source>
        <strain evidence="2 3">BP 5553</strain>
    </source>
</reference>
<evidence type="ECO:0000256" key="1">
    <source>
        <dbReference type="SAM" id="Phobius"/>
    </source>
</evidence>
<dbReference type="EMBL" id="NPIC01000016">
    <property type="protein sequence ID" value="RDL30222.1"/>
    <property type="molecule type" value="Genomic_DNA"/>
</dbReference>
<feature type="transmembrane region" description="Helical" evidence="1">
    <location>
        <begin position="54"/>
        <end position="72"/>
    </location>
</feature>
<protein>
    <submittedName>
        <fullName evidence="2">Uncharacterized protein</fullName>
    </submittedName>
</protein>
<gene>
    <name evidence="2" type="ORF">BP5553_10500</name>
</gene>
<comment type="caution">
    <text evidence="2">The sequence shown here is derived from an EMBL/GenBank/DDBJ whole genome shotgun (WGS) entry which is preliminary data.</text>
</comment>
<keyword evidence="1" id="KW-0472">Membrane</keyword>
<dbReference type="Proteomes" id="UP000254866">
    <property type="component" value="Unassembled WGS sequence"/>
</dbReference>
<proteinExistence type="predicted"/>
<keyword evidence="1" id="KW-1133">Transmembrane helix</keyword>
<organism evidence="2 3">
    <name type="scientific">Venustampulla echinocandica</name>
    <dbReference type="NCBI Taxonomy" id="2656787"/>
    <lineage>
        <taxon>Eukaryota</taxon>
        <taxon>Fungi</taxon>
        <taxon>Dikarya</taxon>
        <taxon>Ascomycota</taxon>
        <taxon>Pezizomycotina</taxon>
        <taxon>Leotiomycetes</taxon>
        <taxon>Helotiales</taxon>
        <taxon>Pleuroascaceae</taxon>
        <taxon>Venustampulla</taxon>
    </lineage>
</organism>
<sequence>MAVLYGLPGSPGADAIPFPAAIVLSVTFFIAAVIRLGGYFLLRSHQRSHQPLQLTVSIVSLVASGLLLGFVSSRNGGSMLPNHDDYSPTAPTRPSCNSNLEYFPEYWALYM</sequence>
<dbReference type="GeneID" id="43603349"/>